<feature type="domain" description="DUF1206" evidence="2">
    <location>
        <begin position="101"/>
        <end position="171"/>
    </location>
</feature>
<dbReference type="EMBL" id="JACHXR010000012">
    <property type="protein sequence ID" value="MBB3232475.1"/>
    <property type="molecule type" value="Genomic_DNA"/>
</dbReference>
<dbReference type="AlphaFoldDB" id="A0A7W5EY29"/>
<evidence type="ECO:0000259" key="2">
    <source>
        <dbReference type="Pfam" id="PF06724"/>
    </source>
</evidence>
<feature type="transmembrane region" description="Helical" evidence="1">
    <location>
        <begin position="141"/>
        <end position="162"/>
    </location>
</feature>
<keyword evidence="1" id="KW-0472">Membrane</keyword>
<gene>
    <name evidence="3" type="ORF">FHR97_003343</name>
</gene>
<proteinExistence type="predicted"/>
<dbReference type="Proteomes" id="UP000518892">
    <property type="component" value="Unassembled WGS sequence"/>
</dbReference>
<evidence type="ECO:0000256" key="1">
    <source>
        <dbReference type="SAM" id="Phobius"/>
    </source>
</evidence>
<feature type="domain" description="DUF1206" evidence="2">
    <location>
        <begin position="197"/>
        <end position="264"/>
    </location>
</feature>
<name>A0A7W5EY29_9GAMM</name>
<sequence>MPESKTRLRRGVVLAAGAGYAAKGVVYLLVGGLAFLAATGLGGDNVGTKEALYGLASEPFGDLMLGGLAAGLAAYAAWRLLQALLDAENVGRGPKGLVTRLGFLISSLIHGSLGIYCLDLLRDAASGSGQDTASDRTALVMSHQGGLYAIFAIGLVFIAIGLRQLWRAIRRSYISNWYRQDMGPLQRRLADVITRWGLSARGLVFQMIGLFLCISAWQADPSEAQGLGGALNVLADQPFGPWLLGAVALGLASYGLYCLINAAIRDTSID</sequence>
<feature type="transmembrane region" description="Helical" evidence="1">
    <location>
        <begin position="12"/>
        <end position="43"/>
    </location>
</feature>
<keyword evidence="1" id="KW-0812">Transmembrane</keyword>
<organism evidence="3 4">
    <name type="scientific">Halomonas stenophila</name>
    <dbReference type="NCBI Taxonomy" id="795312"/>
    <lineage>
        <taxon>Bacteria</taxon>
        <taxon>Pseudomonadati</taxon>
        <taxon>Pseudomonadota</taxon>
        <taxon>Gammaproteobacteria</taxon>
        <taxon>Oceanospirillales</taxon>
        <taxon>Halomonadaceae</taxon>
        <taxon>Halomonas</taxon>
    </lineage>
</organism>
<dbReference type="RefSeq" id="WP_221187833.1">
    <property type="nucleotide sequence ID" value="NZ_JACHXR010000012.1"/>
</dbReference>
<comment type="caution">
    <text evidence="3">The sequence shown here is derived from an EMBL/GenBank/DDBJ whole genome shotgun (WGS) entry which is preliminary data.</text>
</comment>
<evidence type="ECO:0000313" key="4">
    <source>
        <dbReference type="Proteomes" id="UP000518892"/>
    </source>
</evidence>
<evidence type="ECO:0000313" key="3">
    <source>
        <dbReference type="EMBL" id="MBB3232475.1"/>
    </source>
</evidence>
<accession>A0A7W5EY29</accession>
<protein>
    <recommendedName>
        <fullName evidence="2">DUF1206 domain-containing protein</fullName>
    </recommendedName>
</protein>
<keyword evidence="1" id="KW-1133">Transmembrane helix</keyword>
<feature type="transmembrane region" description="Helical" evidence="1">
    <location>
        <begin position="63"/>
        <end position="81"/>
    </location>
</feature>
<feature type="transmembrane region" description="Helical" evidence="1">
    <location>
        <begin position="239"/>
        <end position="260"/>
    </location>
</feature>
<keyword evidence="4" id="KW-1185">Reference proteome</keyword>
<reference evidence="3 4" key="1">
    <citation type="submission" date="2020-08" db="EMBL/GenBank/DDBJ databases">
        <title>Genomic Encyclopedia of Type Strains, Phase III (KMG-III): the genomes of soil and plant-associated and newly described type strains.</title>
        <authorList>
            <person name="Whitman W."/>
        </authorList>
    </citation>
    <scope>NUCLEOTIDE SEQUENCE [LARGE SCALE GENOMIC DNA]</scope>
    <source>
        <strain evidence="3 4">CECT 7744</strain>
    </source>
</reference>
<feature type="domain" description="DUF1206" evidence="2">
    <location>
        <begin position="18"/>
        <end position="85"/>
    </location>
</feature>
<feature type="transmembrane region" description="Helical" evidence="1">
    <location>
        <begin position="101"/>
        <end position="121"/>
    </location>
</feature>
<dbReference type="InterPro" id="IPR009597">
    <property type="entry name" value="DUF1206"/>
</dbReference>
<feature type="transmembrane region" description="Helical" evidence="1">
    <location>
        <begin position="198"/>
        <end position="219"/>
    </location>
</feature>
<dbReference type="Pfam" id="PF06724">
    <property type="entry name" value="DUF1206"/>
    <property type="match status" value="3"/>
</dbReference>